<evidence type="ECO:0000313" key="4">
    <source>
        <dbReference type="Proteomes" id="UP000824540"/>
    </source>
</evidence>
<organism evidence="3 4">
    <name type="scientific">Albula glossodonta</name>
    <name type="common">roundjaw bonefish</name>
    <dbReference type="NCBI Taxonomy" id="121402"/>
    <lineage>
        <taxon>Eukaryota</taxon>
        <taxon>Metazoa</taxon>
        <taxon>Chordata</taxon>
        <taxon>Craniata</taxon>
        <taxon>Vertebrata</taxon>
        <taxon>Euteleostomi</taxon>
        <taxon>Actinopterygii</taxon>
        <taxon>Neopterygii</taxon>
        <taxon>Teleostei</taxon>
        <taxon>Albuliformes</taxon>
        <taxon>Albulidae</taxon>
        <taxon>Albula</taxon>
    </lineage>
</organism>
<dbReference type="SUPFAM" id="SSF81296">
    <property type="entry name" value="E set domains"/>
    <property type="match status" value="1"/>
</dbReference>
<dbReference type="SUPFAM" id="SSF54001">
    <property type="entry name" value="Cysteine proteinases"/>
    <property type="match status" value="1"/>
</dbReference>
<dbReference type="GO" id="GO:0007399">
    <property type="term" value="P:nervous system development"/>
    <property type="evidence" value="ECO:0007669"/>
    <property type="project" value="UniProtKB-ARBA"/>
</dbReference>
<name>A0A8T2NJ04_9TELE</name>
<comment type="caution">
    <text evidence="3">The sequence shown here is derived from an EMBL/GenBank/DDBJ whole genome shotgun (WGS) entry which is preliminary data.</text>
</comment>
<proteinExistence type="inferred from homology"/>
<dbReference type="Pfam" id="PF00868">
    <property type="entry name" value="Transglut_N"/>
    <property type="match status" value="1"/>
</dbReference>
<dbReference type="InterPro" id="IPR014756">
    <property type="entry name" value="Ig_E-set"/>
</dbReference>
<dbReference type="PANTHER" id="PTHR11590">
    <property type="entry name" value="PROTEIN-GLUTAMINE GAMMA-GLUTAMYLTRANSFERASE"/>
    <property type="match status" value="1"/>
</dbReference>
<dbReference type="EMBL" id="JAFBMS010000041">
    <property type="protein sequence ID" value="KAG9340663.1"/>
    <property type="molecule type" value="Genomic_DNA"/>
</dbReference>
<sequence length="246" mass="27854">MNSTQLREEPKVISLPNEEMKMITNCERNNREHKTDEISTKRLIVRRGQRFILTFHTSISPDALEFTVQTGPAPSEASGTKCVFGINQRSSAKKSWEANVIDNTSACNVAITSPADASIGKYDLSVKNKFDMTKELCTESFVVLFNPWCAEDWVYLPSEPERQEYVMNEEGVIYRGSQYHISALEWDFGQFEDDIIDICLKLLDVNPKCLRNAGEDFSARCNPIYVGRVISAMVRLCSRATSTSQK</sequence>
<dbReference type="InterPro" id="IPR013783">
    <property type="entry name" value="Ig-like_fold"/>
</dbReference>
<dbReference type="InterPro" id="IPR001102">
    <property type="entry name" value="Transglutaminase_N"/>
</dbReference>
<dbReference type="PANTHER" id="PTHR11590:SF81">
    <property type="entry name" value="PROTEIN-GLUTAMINE GAMMA-GLUTAMYLTRANSFERASE K-LIKE ISOFORM X4"/>
    <property type="match status" value="1"/>
</dbReference>
<dbReference type="InterPro" id="IPR036985">
    <property type="entry name" value="Transglutaminase-like_sf"/>
</dbReference>
<dbReference type="Proteomes" id="UP000824540">
    <property type="component" value="Unassembled WGS sequence"/>
</dbReference>
<dbReference type="GO" id="GO:0003810">
    <property type="term" value="F:protein-glutamine gamma-glutamyltransferase activity"/>
    <property type="evidence" value="ECO:0007669"/>
    <property type="project" value="TreeGrafter"/>
</dbReference>
<dbReference type="Gene3D" id="2.60.40.10">
    <property type="entry name" value="Immunoglobulins"/>
    <property type="match status" value="1"/>
</dbReference>
<dbReference type="Gene3D" id="3.90.260.10">
    <property type="entry name" value="Transglutaminase-like"/>
    <property type="match status" value="1"/>
</dbReference>
<evidence type="ECO:0000313" key="3">
    <source>
        <dbReference type="EMBL" id="KAG9340663.1"/>
    </source>
</evidence>
<protein>
    <recommendedName>
        <fullName evidence="2">Transglutaminase N-terminal domain-containing protein</fullName>
    </recommendedName>
</protein>
<keyword evidence="4" id="KW-1185">Reference proteome</keyword>
<comment type="similarity">
    <text evidence="1">Belongs to the transglutaminase superfamily. Transglutaminase family.</text>
</comment>
<dbReference type="AlphaFoldDB" id="A0A8T2NJ04"/>
<dbReference type="InterPro" id="IPR038765">
    <property type="entry name" value="Papain-like_cys_pep_sf"/>
</dbReference>
<reference evidence="3" key="1">
    <citation type="thesis" date="2021" institute="BYU ScholarsArchive" country="Provo, UT, USA">
        <title>Applications of and Algorithms for Genome Assembly and Genomic Analyses with an Emphasis on Marine Teleosts.</title>
        <authorList>
            <person name="Pickett B.D."/>
        </authorList>
    </citation>
    <scope>NUCLEOTIDE SEQUENCE</scope>
    <source>
        <strain evidence="3">HI-2016</strain>
    </source>
</reference>
<dbReference type="OrthoDB" id="437511at2759"/>
<feature type="domain" description="Transglutaminase N-terminal" evidence="2">
    <location>
        <begin position="25"/>
        <end position="127"/>
    </location>
</feature>
<accession>A0A8T2NJ04</accession>
<evidence type="ECO:0000256" key="1">
    <source>
        <dbReference type="ARBA" id="ARBA00005968"/>
    </source>
</evidence>
<dbReference type="InterPro" id="IPR050779">
    <property type="entry name" value="Transglutaminase"/>
</dbReference>
<gene>
    <name evidence="3" type="ORF">JZ751_021219</name>
</gene>
<evidence type="ECO:0000259" key="2">
    <source>
        <dbReference type="Pfam" id="PF00868"/>
    </source>
</evidence>